<dbReference type="CDD" id="cd00201">
    <property type="entry name" value="WW"/>
    <property type="match status" value="1"/>
</dbReference>
<organism evidence="10 11">
    <name type="scientific">Syphacia muris</name>
    <dbReference type="NCBI Taxonomy" id="451379"/>
    <lineage>
        <taxon>Eukaryota</taxon>
        <taxon>Metazoa</taxon>
        <taxon>Ecdysozoa</taxon>
        <taxon>Nematoda</taxon>
        <taxon>Chromadorea</taxon>
        <taxon>Rhabditida</taxon>
        <taxon>Spirurina</taxon>
        <taxon>Oxyuridomorpha</taxon>
        <taxon>Oxyuroidea</taxon>
        <taxon>Oxyuridae</taxon>
        <taxon>Syphacia</taxon>
    </lineage>
</organism>
<evidence type="ECO:0000259" key="8">
    <source>
        <dbReference type="PROSITE" id="PS50020"/>
    </source>
</evidence>
<dbReference type="SMART" id="SM00456">
    <property type="entry name" value="WW"/>
    <property type="match status" value="1"/>
</dbReference>
<dbReference type="PROSITE" id="PS50171">
    <property type="entry name" value="ZF_MATRIN"/>
    <property type="match status" value="1"/>
</dbReference>
<evidence type="ECO:0000256" key="5">
    <source>
        <dbReference type="ARBA" id="ARBA00023242"/>
    </source>
</evidence>
<feature type="region of interest" description="Disordered" evidence="7">
    <location>
        <begin position="76"/>
        <end position="105"/>
    </location>
</feature>
<keyword evidence="4" id="KW-0862">Zinc</keyword>
<dbReference type="InterPro" id="IPR000690">
    <property type="entry name" value="Matrin/U1-C_Znf_C2H2"/>
</dbReference>
<keyword evidence="6" id="KW-0175">Coiled coil</keyword>
<dbReference type="SMART" id="SM00451">
    <property type="entry name" value="ZnF_U1"/>
    <property type="match status" value="1"/>
</dbReference>
<feature type="region of interest" description="Disordered" evidence="7">
    <location>
        <begin position="316"/>
        <end position="341"/>
    </location>
</feature>
<keyword evidence="2" id="KW-0479">Metal-binding</keyword>
<dbReference type="PROSITE" id="PS01159">
    <property type="entry name" value="WW_DOMAIN_1"/>
    <property type="match status" value="1"/>
</dbReference>
<feature type="region of interest" description="Disordered" evidence="7">
    <location>
        <begin position="131"/>
        <end position="152"/>
    </location>
</feature>
<dbReference type="Gene3D" id="2.20.70.10">
    <property type="match status" value="1"/>
</dbReference>
<evidence type="ECO:0000313" key="11">
    <source>
        <dbReference type="WBParaSite" id="SMUV_0000377001-mRNA-1"/>
    </source>
</evidence>
<dbReference type="InterPro" id="IPR001202">
    <property type="entry name" value="WW_dom"/>
</dbReference>
<feature type="coiled-coil region" evidence="6">
    <location>
        <begin position="37"/>
        <end position="71"/>
    </location>
</feature>
<evidence type="ECO:0000259" key="9">
    <source>
        <dbReference type="PROSITE" id="PS50171"/>
    </source>
</evidence>
<keyword evidence="3" id="KW-0863">Zinc-finger</keyword>
<dbReference type="GO" id="GO:0008270">
    <property type="term" value="F:zinc ion binding"/>
    <property type="evidence" value="ECO:0007669"/>
    <property type="project" value="UniProtKB-KW"/>
</dbReference>
<dbReference type="Gene3D" id="3.30.160.60">
    <property type="entry name" value="Classic Zinc Finger"/>
    <property type="match status" value="1"/>
</dbReference>
<dbReference type="PANTHER" id="PTHR13173">
    <property type="entry name" value="WW DOMAIN BINDING PROTEIN 4"/>
    <property type="match status" value="1"/>
</dbReference>
<dbReference type="InterPro" id="IPR003604">
    <property type="entry name" value="Matrin/U1-like-C_Znf_C2H2"/>
</dbReference>
<comment type="subcellular location">
    <subcellularLocation>
        <location evidence="1">Nucleus</location>
    </subcellularLocation>
</comment>
<evidence type="ECO:0000256" key="1">
    <source>
        <dbReference type="ARBA" id="ARBA00004123"/>
    </source>
</evidence>
<feature type="domain" description="Matrin-type" evidence="9">
    <location>
        <begin position="11"/>
        <end position="42"/>
    </location>
</feature>
<accession>A0A0N5AHC1</accession>
<keyword evidence="5" id="KW-0539">Nucleus</keyword>
<dbReference type="PROSITE" id="PS50020">
    <property type="entry name" value="WW_DOMAIN_2"/>
    <property type="match status" value="1"/>
</dbReference>
<evidence type="ECO:0000256" key="4">
    <source>
        <dbReference type="ARBA" id="ARBA00022833"/>
    </source>
</evidence>
<keyword evidence="10" id="KW-1185">Reference proteome</keyword>
<dbReference type="Proteomes" id="UP000046393">
    <property type="component" value="Unplaced"/>
</dbReference>
<dbReference type="AlphaFoldDB" id="A0A0N5AHC1"/>
<dbReference type="InterPro" id="IPR013085">
    <property type="entry name" value="U1-CZ_Znf_C2H2"/>
</dbReference>
<dbReference type="GO" id="GO:0071011">
    <property type="term" value="C:precatalytic spliceosome"/>
    <property type="evidence" value="ECO:0007669"/>
    <property type="project" value="TreeGrafter"/>
</dbReference>
<dbReference type="InterPro" id="IPR036020">
    <property type="entry name" value="WW_dom_sf"/>
</dbReference>
<feature type="compositionally biased region" description="Low complexity" evidence="7">
    <location>
        <begin position="82"/>
        <end position="98"/>
    </location>
</feature>
<protein>
    <submittedName>
        <fullName evidence="11">WW domain-binding protein 4</fullName>
    </submittedName>
</protein>
<evidence type="ECO:0000256" key="7">
    <source>
        <dbReference type="SAM" id="MobiDB-lite"/>
    </source>
</evidence>
<dbReference type="Pfam" id="PF06220">
    <property type="entry name" value="zf-U1"/>
    <property type="match status" value="1"/>
</dbReference>
<proteinExistence type="predicted"/>
<reference evidence="11" key="1">
    <citation type="submission" date="2017-02" db="UniProtKB">
        <authorList>
            <consortium name="WormBaseParasite"/>
        </authorList>
    </citation>
    <scope>IDENTIFICATION</scope>
</reference>
<evidence type="ECO:0000256" key="3">
    <source>
        <dbReference type="ARBA" id="ARBA00022771"/>
    </source>
</evidence>
<dbReference type="InterPro" id="IPR040023">
    <property type="entry name" value="WBP4"/>
</dbReference>
<name>A0A0N5AHC1_9BILA</name>
<sequence>MTDVWKSNARKFCEICKVWFADNRVSIEHHESGQKHKAAIQAKLRELARQNKEKQKANASLEATLALMESAALSSMKKDKTTSTVSSCSTSRPSSKPKSYFDPRAHQESLEEIAQEIARRKKKYINEQLKESLKDEDSKASTNTTQKNTSEEPVWVQALSDEGVPYYFHMYSGETTWETPMRFFTAEEYSCKYAKIKQEMSNVLPSTSNDGKIKGGDKTISGEECAEKVDLKPEISEETRIAMAANFCLGDAEIPLPPSGDQPSTVTPTFPLVKFKIKTEVEEDGSSQLDPNVYIRVNDSSTTIESIESEYKNVQPEAKLNDDKSEENSHPYGAWKRVEKSPEPEKIDYGLPIEAKIQRKKDEVEIRSEDVVVFSEKTAPISRKKKNLDAPVQFKKRKTNLSIRKQGNTL</sequence>
<dbReference type="GO" id="GO:0003723">
    <property type="term" value="F:RNA binding"/>
    <property type="evidence" value="ECO:0007669"/>
    <property type="project" value="TreeGrafter"/>
</dbReference>
<dbReference type="WBParaSite" id="SMUV_0000377001-mRNA-1">
    <property type="protein sequence ID" value="SMUV_0000377001-mRNA-1"/>
    <property type="gene ID" value="SMUV_0000377001"/>
</dbReference>
<dbReference type="STRING" id="451379.A0A0N5AHC1"/>
<feature type="compositionally biased region" description="Basic and acidic residues" evidence="7">
    <location>
        <begin position="319"/>
        <end position="329"/>
    </location>
</feature>
<dbReference type="PANTHER" id="PTHR13173:SF10">
    <property type="entry name" value="WW DOMAIN-BINDING PROTEIN 4"/>
    <property type="match status" value="1"/>
</dbReference>
<evidence type="ECO:0000313" key="10">
    <source>
        <dbReference type="Proteomes" id="UP000046393"/>
    </source>
</evidence>
<dbReference type="GO" id="GO:0000398">
    <property type="term" value="P:mRNA splicing, via spliceosome"/>
    <property type="evidence" value="ECO:0007669"/>
    <property type="project" value="InterPro"/>
</dbReference>
<evidence type="ECO:0000256" key="6">
    <source>
        <dbReference type="SAM" id="Coils"/>
    </source>
</evidence>
<feature type="domain" description="WW" evidence="8">
    <location>
        <begin position="149"/>
        <end position="182"/>
    </location>
</feature>
<evidence type="ECO:0000256" key="2">
    <source>
        <dbReference type="ARBA" id="ARBA00022723"/>
    </source>
</evidence>
<dbReference type="SUPFAM" id="SSF51045">
    <property type="entry name" value="WW domain"/>
    <property type="match status" value="1"/>
</dbReference>